<feature type="domain" description="RNA polymerase sigma factor 70 region 4 type 2" evidence="7">
    <location>
        <begin position="94"/>
        <end position="145"/>
    </location>
</feature>
<dbReference type="InterPro" id="IPR037401">
    <property type="entry name" value="SnoaL-like"/>
</dbReference>
<dbReference type="Gene3D" id="1.10.10.10">
    <property type="entry name" value="Winged helix-like DNA-binding domain superfamily/Winged helix DNA-binding domain"/>
    <property type="match status" value="1"/>
</dbReference>
<dbReference type="GO" id="GO:0016987">
    <property type="term" value="F:sigma factor activity"/>
    <property type="evidence" value="ECO:0007669"/>
    <property type="project" value="UniProtKB-KW"/>
</dbReference>
<dbReference type="EMBL" id="POUA01000431">
    <property type="protein sequence ID" value="PZG26653.1"/>
    <property type="molecule type" value="Genomic_DNA"/>
</dbReference>
<dbReference type="InterPro" id="IPR013325">
    <property type="entry name" value="RNA_pol_sigma_r2"/>
</dbReference>
<dbReference type="InterPro" id="IPR052704">
    <property type="entry name" value="ECF_Sigma-70_Domain"/>
</dbReference>
<comment type="similarity">
    <text evidence="1">Belongs to the sigma-70 factor family. ECF subfamily.</text>
</comment>
<dbReference type="SUPFAM" id="SSF54427">
    <property type="entry name" value="NTF2-like"/>
    <property type="match status" value="1"/>
</dbReference>
<dbReference type="AlphaFoldDB" id="A0A2W2EVG8"/>
<comment type="caution">
    <text evidence="9">The sequence shown here is derived from an EMBL/GenBank/DDBJ whole genome shotgun (WGS) entry which is preliminary data.</text>
</comment>
<evidence type="ECO:0000313" key="10">
    <source>
        <dbReference type="Proteomes" id="UP000248544"/>
    </source>
</evidence>
<dbReference type="InterPro" id="IPR007627">
    <property type="entry name" value="RNA_pol_sigma70_r2"/>
</dbReference>
<protein>
    <submittedName>
        <fullName evidence="9">RNA polymerase subunit sigma-24</fullName>
    </submittedName>
</protein>
<accession>A0A2W2EVG8</accession>
<dbReference type="PANTHER" id="PTHR30173">
    <property type="entry name" value="SIGMA 19 FACTOR"/>
    <property type="match status" value="1"/>
</dbReference>
<dbReference type="InterPro" id="IPR036388">
    <property type="entry name" value="WH-like_DNA-bd_sf"/>
</dbReference>
<dbReference type="PANTHER" id="PTHR30173:SF36">
    <property type="entry name" value="ECF RNA POLYMERASE SIGMA FACTOR SIGJ"/>
    <property type="match status" value="1"/>
</dbReference>
<keyword evidence="3" id="KW-0805">Transcription regulation</keyword>
<sequence length="279" mass="29903">MLLGIAYRMLGSAADAEDIVQDAWLRWHDVTGPVGDPRAYLAKIVTNLSLNRLGSAAVRRESYVGSWLPEPLLTSPDVAEDVAAAESLANSLSMAVLVLLESLSPLERAVFVLKEAFGFPYPDIAEALDRSEAAVRQVGHRARAHVHARRPRFEASEEVGRRVTARFVAASLGGDINAVMELLAPDVTMWSDGGGKVRAALRPITGAEKIARFLASVAGGFGGFEVRYAHVNGGPGVVMSKDGVLESVTGLDIADGRITAIWLVRNPDKLRGLPQLDLM</sequence>
<dbReference type="InterPro" id="IPR032710">
    <property type="entry name" value="NTF2-like_dom_sf"/>
</dbReference>
<dbReference type="InterPro" id="IPR013249">
    <property type="entry name" value="RNA_pol_sigma70_r4_t2"/>
</dbReference>
<dbReference type="NCBIfam" id="TIGR02937">
    <property type="entry name" value="sigma70-ECF"/>
    <property type="match status" value="1"/>
</dbReference>
<name>A0A2W2EVG8_9ACTN</name>
<reference evidence="9 10" key="1">
    <citation type="submission" date="2018-01" db="EMBL/GenBank/DDBJ databases">
        <title>Draft genome sequence of Sphaerisporangium sp. 7K107.</title>
        <authorList>
            <person name="Sahin N."/>
            <person name="Saygin H."/>
            <person name="Ay H."/>
        </authorList>
    </citation>
    <scope>NUCLEOTIDE SEQUENCE [LARGE SCALE GENOMIC DNA]</scope>
    <source>
        <strain evidence="9 10">7K107</strain>
    </source>
</reference>
<comment type="subunit">
    <text evidence="2">Interacts transiently with the RNA polymerase catalytic core formed by RpoA, RpoB, RpoC and RpoZ (2 alpha, 1 beta, 1 beta' and 1 omega subunit) to form the RNA polymerase holoenzyme that can initiate transcription.</text>
</comment>
<dbReference type="GO" id="GO:0003677">
    <property type="term" value="F:DNA binding"/>
    <property type="evidence" value="ECO:0007669"/>
    <property type="project" value="InterPro"/>
</dbReference>
<evidence type="ECO:0000259" key="7">
    <source>
        <dbReference type="Pfam" id="PF08281"/>
    </source>
</evidence>
<evidence type="ECO:0000313" key="9">
    <source>
        <dbReference type="EMBL" id="PZG26653.1"/>
    </source>
</evidence>
<feature type="domain" description="RNA polymerase sigma-70 region 2" evidence="6">
    <location>
        <begin position="2"/>
        <end position="55"/>
    </location>
</feature>
<dbReference type="NCBIfam" id="NF007214">
    <property type="entry name" value="PRK09636.1"/>
    <property type="match status" value="1"/>
</dbReference>
<keyword evidence="5" id="KW-0804">Transcription</keyword>
<dbReference type="SUPFAM" id="SSF88659">
    <property type="entry name" value="Sigma3 and sigma4 domains of RNA polymerase sigma factors"/>
    <property type="match status" value="1"/>
</dbReference>
<dbReference type="GO" id="GO:0006352">
    <property type="term" value="P:DNA-templated transcription initiation"/>
    <property type="evidence" value="ECO:0007669"/>
    <property type="project" value="InterPro"/>
</dbReference>
<dbReference type="Pfam" id="PF12680">
    <property type="entry name" value="SnoaL_2"/>
    <property type="match status" value="1"/>
</dbReference>
<evidence type="ECO:0000259" key="8">
    <source>
        <dbReference type="Pfam" id="PF12680"/>
    </source>
</evidence>
<keyword evidence="10" id="KW-1185">Reference proteome</keyword>
<dbReference type="Proteomes" id="UP000248544">
    <property type="component" value="Unassembled WGS sequence"/>
</dbReference>
<dbReference type="InterPro" id="IPR013324">
    <property type="entry name" value="RNA_pol_sigma_r3/r4-like"/>
</dbReference>
<evidence type="ECO:0000256" key="3">
    <source>
        <dbReference type="ARBA" id="ARBA00023015"/>
    </source>
</evidence>
<evidence type="ECO:0000256" key="4">
    <source>
        <dbReference type="ARBA" id="ARBA00023082"/>
    </source>
</evidence>
<dbReference type="Gene3D" id="3.10.450.50">
    <property type="match status" value="1"/>
</dbReference>
<dbReference type="InterPro" id="IPR014284">
    <property type="entry name" value="RNA_pol_sigma-70_dom"/>
</dbReference>
<evidence type="ECO:0000259" key="6">
    <source>
        <dbReference type="Pfam" id="PF04542"/>
    </source>
</evidence>
<organism evidence="9 10">
    <name type="scientific">Spongiactinospora gelatinilytica</name>
    <dbReference type="NCBI Taxonomy" id="2666298"/>
    <lineage>
        <taxon>Bacteria</taxon>
        <taxon>Bacillati</taxon>
        <taxon>Actinomycetota</taxon>
        <taxon>Actinomycetes</taxon>
        <taxon>Streptosporangiales</taxon>
        <taxon>Streptosporangiaceae</taxon>
        <taxon>Spongiactinospora</taxon>
    </lineage>
</organism>
<gene>
    <name evidence="9" type="ORF">C1I98_33825</name>
</gene>
<dbReference type="Pfam" id="PF08281">
    <property type="entry name" value="Sigma70_r4_2"/>
    <property type="match status" value="1"/>
</dbReference>
<keyword evidence="4" id="KW-0731">Sigma factor</keyword>
<evidence type="ECO:0000256" key="1">
    <source>
        <dbReference type="ARBA" id="ARBA00010641"/>
    </source>
</evidence>
<dbReference type="NCBIfam" id="TIGR02957">
    <property type="entry name" value="SigX4"/>
    <property type="match status" value="1"/>
</dbReference>
<feature type="domain" description="SnoaL-like" evidence="8">
    <location>
        <begin position="166"/>
        <end position="232"/>
    </location>
</feature>
<evidence type="ECO:0000256" key="5">
    <source>
        <dbReference type="ARBA" id="ARBA00023163"/>
    </source>
</evidence>
<dbReference type="Pfam" id="PF04542">
    <property type="entry name" value="Sigma70_r2"/>
    <property type="match status" value="1"/>
</dbReference>
<dbReference type="InterPro" id="IPR014303">
    <property type="entry name" value="RNA_pol_sigma-70_ECF"/>
</dbReference>
<dbReference type="SUPFAM" id="SSF88946">
    <property type="entry name" value="Sigma2 domain of RNA polymerase sigma factors"/>
    <property type="match status" value="1"/>
</dbReference>
<proteinExistence type="inferred from homology"/>
<dbReference type="Gene3D" id="1.10.1740.10">
    <property type="match status" value="1"/>
</dbReference>
<evidence type="ECO:0000256" key="2">
    <source>
        <dbReference type="ARBA" id="ARBA00011344"/>
    </source>
</evidence>